<dbReference type="PANTHER" id="PTHR32085:SF3">
    <property type="entry name" value="PROTEIN CSF1"/>
    <property type="match status" value="1"/>
</dbReference>
<evidence type="ECO:0000256" key="1">
    <source>
        <dbReference type="SAM" id="MobiDB-lite"/>
    </source>
</evidence>
<sequence>TYINKNLDQEKQQQNKIFFSEDIFKIVNESRNFIDIDGFEIFIYNNTNAYKHIFDTVLTTRDREILRERFPILEEIFGSSDIDNEDFFDDDEKRKREMTKSKTVNFENVYNVSLLDQLLDSFLPFVINIKKGSVVIGTPSTKYLLVMNWMRSQTLLHGIKSENSSDVYQIRLNTTNEHFLISLEPNPLYKRSENLVTTGFSNFFLRNGKLLLYFLSQKADKFTKHSERKRKRNRKQYMLDASKEWRGLAMYVNMFNSDGSNIQHQNNQIVGDDDDDDTADSMPFVEEYGKYSKLIECDSLSHVYYFDIPGYVPKEKVPTSTDYQGPEVGNSGSAPNMRLDILLANSQIFIGPWAYRNLMPIVTAMYPTHGRDLNTSEPLKSGDRRIVTRFRLFIDIQDDCTLRIPTREPSKDESFVSETENLQRNQMDTNIGIDVPFNSKLVRPYGWLDLDIKEGSSLFFDINYYPINGMHINSYTFELIEPSVTTSVNHEVAFTADFHSFIWEQNSPLAKNETRESIITQITNNSKCNLLREHINLLVDLVQDFSIPFEDVPLEDQYQNFSPFVYEFIWRFKDGYDLVISSNDENIINIATDSSENNFISFMGDSSELEVKIPMELFQPNSTTVDFKLNTRFFDILLTTPSYSTIKNFSDNNKIGRGRDLEIIGYYEFFNELNFGNIDNLNLEFNSDQVNVLFYGFVIKYFTNLYENLLGVTSKFKTAEEFQEEIFQNRDHLSDIFSNRSHFDDEDRSEGETINQLNSDNNSFEETESNSSKDSGDEGSGGRFTLSKEDLKRKQNELDIFVKFNIGDANLYFPENIANIENSIGLHTQDLNIDIRALDYYCDLQIDAEPIYVKKSELKDGISSEILLNNNLFDKLNVEETEGVLTYLNCHNHRFCAPPPIDDPYLTKWDFALGTLTLDTDVIFLKMLLSTVINFDFTLDDMDNMLVVDKIESYEVELDSFEIEAINIHLTKNTFTSNISLTDITFYYNEFETGDFSTKGNIQIDTLVIECFESCEKIFSLKTDLKLEAGFKYANYKKRQEKQKVLLIKNDSPFHRIWCLLPIEFRNYYIYQNSVGFIKPGQSIPSLPIPLVNETVDLMAEEYLDPDELKTLTKAERRMQLRKNILTLEALDLNVIKPINDEETTTKNKKTYNIIFGTVLVDLDLAHLDFISLILDEVSKTDCESILDSVYADVVKGLYYKDKTQAVDKGYNIIIDGILFDINNSSFSVYEYLKINASALTIDFDVDTRFELQKNVIVAKVNKTLKVNTKKLSLNVHNDDKDGVDRQKNMRIVLESFYYELKNDGINSIKSFNFGTLSNHLNSFEFEIICELILQSLPIIDKTLSNLKSTISNIQNRERELVLQLLIAGNQFDINYDPPVVSKLATIVRLSKTHVRENRSWRICARMRHIFNNLPDHWTEFFMEKVENNEFTPFEIASHQFFDCFKKWINIEKQVTDNTYLYKRLFLNENNIYEIQPEFEEAFEVFFKNIIIKIASDEEKLQDTLTLKDLSLTLSNEQSVKKTLKTEIGSLFGRLGSATLNLWSLKEEIFRENEYSKDIGDFVEVLISLQRMKLDLCLDEETLEIINHNTKINFSKGENSNMDINYFFALGNFGFRKKNMSLFGSSISNLDVNYSKEKDMETDSIIHNIDTDLETLNFVTSEDTVKSIFIMESTWRSFTMQKHEFGGKSVYKPEKSKNKNKDVEDDIKNIFNLSGSIKTLKTNSKFLKPLVFDSTATNLQWNVKASDIAEIEFSTQLFSLDISSLETLKHYMLFTENNLSLHRIQCGIDYEGGYCSVLSHQDFLNAQDATIFLHSPKIKILIDYKFMAKAIKKHNLSIITNVDDSENLIYPTSVPILNKLIRDGRSLSESINNIYDEENISALLKSPIFKDEYEENEKDTSFDFKEFLDKFELYFKVECGSQEVALTCEPKAKVEAILSVEKMLFKAETAVIDSINSISLFFDSEKLLSKFHHIFSNTISSYFQLSKFSLYGFLLQGLVKLKNFNFDSLMKFPTLENYSVGNYTFLDSIPLIKIDMTMESLKTSLSLDYHVFLLSEFADWRFSMSNELIDKKPNLSVTIDLEKIELYATALVTANLLSIYDSLEKIKLENLKSYYDILHDSNTVSNESVNIKPNIKTYLNALSKKVKVKIGDMYVQVAPHTLVYPQVLILENSNTIVNFTNYGYEKIFTEVEISTEKLLGRVTKSSLADLSEDDLKDISISAYQDLAKKSKGGTIVNFPSISTRMSTWKASGSNIIEFIYNSTFGGLVNIKWNLGPIGFISEIWTTHAIGLKQINDSRIEFTHKVEKDKKKSFFEEENLDERLKKMKLNDKYEYKPLVVPIIDTPNLKDLGNATPPLKWFGINKEKFPGIIYETISEPLQDLIKQLEKEYGKTLDKL</sequence>
<organism evidence="4 5">
    <name type="scientific">Hanseniaspora valbyensis NRRL Y-1626</name>
    <dbReference type="NCBI Taxonomy" id="766949"/>
    <lineage>
        <taxon>Eukaryota</taxon>
        <taxon>Fungi</taxon>
        <taxon>Dikarya</taxon>
        <taxon>Ascomycota</taxon>
        <taxon>Saccharomycotina</taxon>
        <taxon>Saccharomycetes</taxon>
        <taxon>Saccharomycodales</taxon>
        <taxon>Saccharomycodaceae</taxon>
        <taxon>Hanseniaspora</taxon>
    </lineage>
</organism>
<dbReference type="EMBL" id="LXPE01000003">
    <property type="protein sequence ID" value="OBA28516.1"/>
    <property type="molecule type" value="Genomic_DNA"/>
</dbReference>
<protein>
    <submittedName>
        <fullName evidence="4">Uncharacterized protein</fullName>
    </submittedName>
</protein>
<dbReference type="InterPro" id="IPR029636">
    <property type="entry name" value="Csf1"/>
</dbReference>
<dbReference type="Proteomes" id="UP000092321">
    <property type="component" value="Unassembled WGS sequence"/>
</dbReference>
<dbReference type="OrthoDB" id="10051416at2759"/>
<feature type="region of interest" description="Disordered" evidence="1">
    <location>
        <begin position="742"/>
        <end position="786"/>
    </location>
</feature>
<feature type="domain" description="Csf1 N-terminal" evidence="2">
    <location>
        <begin position="1316"/>
        <end position="1471"/>
    </location>
</feature>
<accession>A0A1B7TIG2</accession>
<dbReference type="InterPro" id="IPR056779">
    <property type="entry name" value="Csf1_C"/>
</dbReference>
<dbReference type="GO" id="GO:0016020">
    <property type="term" value="C:membrane"/>
    <property type="evidence" value="ECO:0007669"/>
    <property type="project" value="InterPro"/>
</dbReference>
<evidence type="ECO:0000259" key="2">
    <source>
        <dbReference type="Pfam" id="PF21678"/>
    </source>
</evidence>
<comment type="caution">
    <text evidence="4">The sequence shown here is derived from an EMBL/GenBank/DDBJ whole genome shotgun (WGS) entry which is preliminary data.</text>
</comment>
<reference evidence="5" key="1">
    <citation type="journal article" date="2016" name="Proc. Natl. Acad. Sci. U.S.A.">
        <title>Comparative genomics of biotechnologically important yeasts.</title>
        <authorList>
            <person name="Riley R."/>
            <person name="Haridas S."/>
            <person name="Wolfe K.H."/>
            <person name="Lopes M.R."/>
            <person name="Hittinger C.T."/>
            <person name="Goeker M."/>
            <person name="Salamov A.A."/>
            <person name="Wisecaver J.H."/>
            <person name="Long T.M."/>
            <person name="Calvey C.H."/>
            <person name="Aerts A.L."/>
            <person name="Barry K.W."/>
            <person name="Choi C."/>
            <person name="Clum A."/>
            <person name="Coughlan A.Y."/>
            <person name="Deshpande S."/>
            <person name="Douglass A.P."/>
            <person name="Hanson S.J."/>
            <person name="Klenk H.-P."/>
            <person name="LaButti K.M."/>
            <person name="Lapidus A."/>
            <person name="Lindquist E.A."/>
            <person name="Lipzen A.M."/>
            <person name="Meier-Kolthoff J.P."/>
            <person name="Ohm R.A."/>
            <person name="Otillar R.P."/>
            <person name="Pangilinan J.L."/>
            <person name="Peng Y."/>
            <person name="Rokas A."/>
            <person name="Rosa C.A."/>
            <person name="Scheuner C."/>
            <person name="Sibirny A.A."/>
            <person name="Slot J.C."/>
            <person name="Stielow J.B."/>
            <person name="Sun H."/>
            <person name="Kurtzman C.P."/>
            <person name="Blackwell M."/>
            <person name="Grigoriev I.V."/>
            <person name="Jeffries T.W."/>
        </authorList>
    </citation>
    <scope>NUCLEOTIDE SEQUENCE [LARGE SCALE GENOMIC DNA]</scope>
    <source>
        <strain evidence="5">NRRL Y-1626</strain>
    </source>
</reference>
<name>A0A1B7TIG2_9ASCO</name>
<feature type="non-terminal residue" evidence="4">
    <location>
        <position position="1"/>
    </location>
</feature>
<evidence type="ECO:0000259" key="3">
    <source>
        <dbReference type="Pfam" id="PF25038"/>
    </source>
</evidence>
<feature type="domain" description="Csf1 N-terminal" evidence="2">
    <location>
        <begin position="33"/>
        <end position="1106"/>
    </location>
</feature>
<evidence type="ECO:0000313" key="4">
    <source>
        <dbReference type="EMBL" id="OBA28516.1"/>
    </source>
</evidence>
<dbReference type="PANTHER" id="PTHR32085">
    <property type="entry name" value="PROTEIN CSF1"/>
    <property type="match status" value="1"/>
</dbReference>
<feature type="domain" description="Csf1 C-terminal region" evidence="3">
    <location>
        <begin position="1783"/>
        <end position="1990"/>
    </location>
</feature>
<keyword evidence="5" id="KW-1185">Reference proteome</keyword>
<feature type="domain" description="Csf1 C-terminal region" evidence="3">
    <location>
        <begin position="1996"/>
        <end position="2396"/>
    </location>
</feature>
<gene>
    <name evidence="4" type="ORF">HANVADRAFT_51414</name>
</gene>
<proteinExistence type="predicted"/>
<dbReference type="Pfam" id="PF25038">
    <property type="entry name" value="Csf1_C"/>
    <property type="match status" value="2"/>
</dbReference>
<dbReference type="Pfam" id="PF21678">
    <property type="entry name" value="Csf1_N"/>
    <property type="match status" value="2"/>
</dbReference>
<evidence type="ECO:0000313" key="5">
    <source>
        <dbReference type="Proteomes" id="UP000092321"/>
    </source>
</evidence>
<dbReference type="InterPro" id="IPR048636">
    <property type="entry name" value="Csf1_N"/>
</dbReference>
<dbReference type="GO" id="GO:0006113">
    <property type="term" value="P:fermentation"/>
    <property type="evidence" value="ECO:0007669"/>
    <property type="project" value="InterPro"/>
</dbReference>